<dbReference type="EMBL" id="CM032189">
    <property type="protein sequence ID" value="KAG7087532.1"/>
    <property type="molecule type" value="Genomic_DNA"/>
</dbReference>
<feature type="region of interest" description="Disordered" evidence="10">
    <location>
        <begin position="251"/>
        <end position="270"/>
    </location>
</feature>
<sequence length="333" mass="38235">MLYVPIEHVESCERYCPGVYHPLNIGDILNSRYHIVNKLGFGTYSTVWLARDQSTSKYVAVKIPVANETCQGAERHILRLLSARESPFETSRHRDIFPFLLDEFQVVGPNGTHRCLVTPPARMSVADARDESGDKPFQLPVARAIAAQLIQAVAFLHSKGIVHSDIHNGNVLFHLPNSIDHLTLEQLYEKISFPADIWMLACTIFSILGQAVLFPVLFSNPDWAIKVHVDTLGRLPSEWWEKWEKRAEWFDEDGEPKDGQPRQPLKERYESSIQGPRRKYGMEEFSDEEGAVLISLLKSMFTFNPRDRPTAKEVLESEWMNRWARHQKIVTKL</sequence>
<evidence type="ECO:0000256" key="8">
    <source>
        <dbReference type="ARBA" id="ARBA00048679"/>
    </source>
</evidence>
<accession>A0A9P7RQA4</accession>
<dbReference type="AlphaFoldDB" id="A0A9P7RQA4"/>
<dbReference type="PROSITE" id="PS50011">
    <property type="entry name" value="PROTEIN_KINASE_DOM"/>
    <property type="match status" value="1"/>
</dbReference>
<evidence type="ECO:0000313" key="13">
    <source>
        <dbReference type="EMBL" id="KAG7087532.1"/>
    </source>
</evidence>
<dbReference type="InterPro" id="IPR000719">
    <property type="entry name" value="Prot_kinase_dom"/>
</dbReference>
<keyword evidence="11" id="KW-1133">Transmembrane helix</keyword>
<feature type="compositionally biased region" description="Basic and acidic residues" evidence="10">
    <location>
        <begin position="256"/>
        <end position="270"/>
    </location>
</feature>
<dbReference type="GeneID" id="66082566"/>
<protein>
    <recommendedName>
        <fullName evidence="1">non-specific serine/threonine protein kinase</fullName>
        <ecNumber evidence="1">2.7.11.1</ecNumber>
    </recommendedName>
</protein>
<comment type="catalytic activity">
    <reaction evidence="8">
        <text>L-seryl-[protein] + ATP = O-phospho-L-seryl-[protein] + ADP + H(+)</text>
        <dbReference type="Rhea" id="RHEA:17989"/>
        <dbReference type="Rhea" id="RHEA-COMP:9863"/>
        <dbReference type="Rhea" id="RHEA-COMP:11604"/>
        <dbReference type="ChEBI" id="CHEBI:15378"/>
        <dbReference type="ChEBI" id="CHEBI:29999"/>
        <dbReference type="ChEBI" id="CHEBI:30616"/>
        <dbReference type="ChEBI" id="CHEBI:83421"/>
        <dbReference type="ChEBI" id="CHEBI:456216"/>
        <dbReference type="EC" id="2.7.11.1"/>
    </reaction>
</comment>
<organism evidence="13 14">
    <name type="scientific">Marasmius oreades</name>
    <name type="common">fairy-ring Marasmius</name>
    <dbReference type="NCBI Taxonomy" id="181124"/>
    <lineage>
        <taxon>Eukaryota</taxon>
        <taxon>Fungi</taxon>
        <taxon>Dikarya</taxon>
        <taxon>Basidiomycota</taxon>
        <taxon>Agaricomycotina</taxon>
        <taxon>Agaricomycetes</taxon>
        <taxon>Agaricomycetidae</taxon>
        <taxon>Agaricales</taxon>
        <taxon>Marasmiineae</taxon>
        <taxon>Marasmiaceae</taxon>
        <taxon>Marasmius</taxon>
    </lineage>
</organism>
<dbReference type="SMART" id="SM00220">
    <property type="entry name" value="S_TKc"/>
    <property type="match status" value="1"/>
</dbReference>
<evidence type="ECO:0000256" key="5">
    <source>
        <dbReference type="ARBA" id="ARBA00022777"/>
    </source>
</evidence>
<dbReference type="Proteomes" id="UP001049176">
    <property type="component" value="Chromosome 9"/>
</dbReference>
<comment type="caution">
    <text evidence="13">The sequence shown here is derived from an EMBL/GenBank/DDBJ whole genome shotgun (WGS) entry which is preliminary data.</text>
</comment>
<evidence type="ECO:0000256" key="1">
    <source>
        <dbReference type="ARBA" id="ARBA00012513"/>
    </source>
</evidence>
<evidence type="ECO:0000259" key="12">
    <source>
        <dbReference type="PROSITE" id="PS50011"/>
    </source>
</evidence>
<evidence type="ECO:0000256" key="7">
    <source>
        <dbReference type="ARBA" id="ARBA00047899"/>
    </source>
</evidence>
<proteinExistence type="predicted"/>
<keyword evidence="4 9" id="KW-0547">Nucleotide-binding</keyword>
<evidence type="ECO:0000256" key="11">
    <source>
        <dbReference type="SAM" id="Phobius"/>
    </source>
</evidence>
<comment type="catalytic activity">
    <reaction evidence="7">
        <text>L-threonyl-[protein] + ATP = O-phospho-L-threonyl-[protein] + ADP + H(+)</text>
        <dbReference type="Rhea" id="RHEA:46608"/>
        <dbReference type="Rhea" id="RHEA-COMP:11060"/>
        <dbReference type="Rhea" id="RHEA-COMP:11605"/>
        <dbReference type="ChEBI" id="CHEBI:15378"/>
        <dbReference type="ChEBI" id="CHEBI:30013"/>
        <dbReference type="ChEBI" id="CHEBI:30616"/>
        <dbReference type="ChEBI" id="CHEBI:61977"/>
        <dbReference type="ChEBI" id="CHEBI:456216"/>
        <dbReference type="EC" id="2.7.11.1"/>
    </reaction>
</comment>
<dbReference type="KEGG" id="more:E1B28_013491"/>
<dbReference type="PROSITE" id="PS00107">
    <property type="entry name" value="PROTEIN_KINASE_ATP"/>
    <property type="match status" value="1"/>
</dbReference>
<gene>
    <name evidence="13" type="ORF">E1B28_013491</name>
</gene>
<keyword evidence="3" id="KW-0808">Transferase</keyword>
<dbReference type="GO" id="GO:0000245">
    <property type="term" value="P:spliceosomal complex assembly"/>
    <property type="evidence" value="ECO:0007669"/>
    <property type="project" value="TreeGrafter"/>
</dbReference>
<dbReference type="Gene3D" id="1.10.510.10">
    <property type="entry name" value="Transferase(Phosphotransferase) domain 1"/>
    <property type="match status" value="2"/>
</dbReference>
<keyword evidence="14" id="KW-1185">Reference proteome</keyword>
<dbReference type="OrthoDB" id="5979581at2759"/>
<keyword evidence="2" id="KW-0723">Serine/threonine-protein kinase</keyword>
<keyword evidence="5" id="KW-0418">Kinase</keyword>
<dbReference type="InterPro" id="IPR017441">
    <property type="entry name" value="Protein_kinase_ATP_BS"/>
</dbReference>
<dbReference type="EC" id="2.7.11.1" evidence="1"/>
<dbReference type="Pfam" id="PF00069">
    <property type="entry name" value="Pkinase"/>
    <property type="match status" value="1"/>
</dbReference>
<dbReference type="PANTHER" id="PTHR47634:SF9">
    <property type="entry name" value="PROTEIN KINASE DOMAIN-CONTAINING PROTEIN-RELATED"/>
    <property type="match status" value="1"/>
</dbReference>
<evidence type="ECO:0000256" key="2">
    <source>
        <dbReference type="ARBA" id="ARBA00022527"/>
    </source>
</evidence>
<evidence type="ECO:0000256" key="9">
    <source>
        <dbReference type="PROSITE-ProRule" id="PRU10141"/>
    </source>
</evidence>
<dbReference type="PANTHER" id="PTHR47634">
    <property type="entry name" value="PROTEIN KINASE DOMAIN-CONTAINING PROTEIN-RELATED"/>
    <property type="match status" value="1"/>
</dbReference>
<name>A0A9P7RQA4_9AGAR</name>
<dbReference type="Gene3D" id="3.30.200.20">
    <property type="entry name" value="Phosphorylase Kinase, domain 1"/>
    <property type="match status" value="1"/>
</dbReference>
<dbReference type="SUPFAM" id="SSF56112">
    <property type="entry name" value="Protein kinase-like (PK-like)"/>
    <property type="match status" value="1"/>
</dbReference>
<feature type="binding site" evidence="9">
    <location>
        <position position="62"/>
    </location>
    <ligand>
        <name>ATP</name>
        <dbReference type="ChEBI" id="CHEBI:30616"/>
    </ligand>
</feature>
<keyword evidence="6 9" id="KW-0067">ATP-binding</keyword>
<keyword evidence="11" id="KW-0472">Membrane</keyword>
<evidence type="ECO:0000313" key="14">
    <source>
        <dbReference type="Proteomes" id="UP001049176"/>
    </source>
</evidence>
<dbReference type="GO" id="GO:0005524">
    <property type="term" value="F:ATP binding"/>
    <property type="evidence" value="ECO:0007669"/>
    <property type="project" value="UniProtKB-UniRule"/>
</dbReference>
<dbReference type="RefSeq" id="XP_043004003.1">
    <property type="nucleotide sequence ID" value="XM_043158650.1"/>
</dbReference>
<dbReference type="InterPro" id="IPR051334">
    <property type="entry name" value="SRPK"/>
</dbReference>
<dbReference type="InterPro" id="IPR011009">
    <property type="entry name" value="Kinase-like_dom_sf"/>
</dbReference>
<feature type="domain" description="Protein kinase" evidence="12">
    <location>
        <begin position="33"/>
        <end position="320"/>
    </location>
</feature>
<dbReference type="GO" id="GO:0050684">
    <property type="term" value="P:regulation of mRNA processing"/>
    <property type="evidence" value="ECO:0007669"/>
    <property type="project" value="TreeGrafter"/>
</dbReference>
<reference evidence="13" key="1">
    <citation type="journal article" date="2021" name="Genome Biol. Evol.">
        <title>The assembled and annotated genome of the fairy-ring fungus Marasmius oreades.</title>
        <authorList>
            <person name="Hiltunen M."/>
            <person name="Ament-Velasquez S.L."/>
            <person name="Johannesson H."/>
        </authorList>
    </citation>
    <scope>NUCLEOTIDE SEQUENCE</scope>
    <source>
        <strain evidence="13">03SP1</strain>
    </source>
</reference>
<keyword evidence="11" id="KW-0812">Transmembrane</keyword>
<feature type="transmembrane region" description="Helical" evidence="11">
    <location>
        <begin position="197"/>
        <end position="218"/>
    </location>
</feature>
<evidence type="ECO:0000256" key="6">
    <source>
        <dbReference type="ARBA" id="ARBA00022840"/>
    </source>
</evidence>
<dbReference type="GO" id="GO:0004674">
    <property type="term" value="F:protein serine/threonine kinase activity"/>
    <property type="evidence" value="ECO:0007669"/>
    <property type="project" value="UniProtKB-KW"/>
</dbReference>
<evidence type="ECO:0000256" key="10">
    <source>
        <dbReference type="SAM" id="MobiDB-lite"/>
    </source>
</evidence>
<evidence type="ECO:0000256" key="3">
    <source>
        <dbReference type="ARBA" id="ARBA00022679"/>
    </source>
</evidence>
<evidence type="ECO:0000256" key="4">
    <source>
        <dbReference type="ARBA" id="ARBA00022741"/>
    </source>
</evidence>